<feature type="domain" description="DinB-like" evidence="1">
    <location>
        <begin position="12"/>
        <end position="149"/>
    </location>
</feature>
<evidence type="ECO:0000313" key="3">
    <source>
        <dbReference type="Proteomes" id="UP000199427"/>
    </source>
</evidence>
<proteinExistence type="predicted"/>
<dbReference type="Gene3D" id="1.20.120.450">
    <property type="entry name" value="dinb family like domain"/>
    <property type="match status" value="1"/>
</dbReference>
<reference evidence="2 3" key="1">
    <citation type="submission" date="2016-10" db="EMBL/GenBank/DDBJ databases">
        <authorList>
            <person name="de Groot N.N."/>
        </authorList>
    </citation>
    <scope>NUCLEOTIDE SEQUENCE [LARGE SCALE GENOMIC DNA]</scope>
    <source>
        <strain evidence="2 3">DSM 21633</strain>
    </source>
</reference>
<name>A0A1H9KUQ0_9BACI</name>
<sequence>MNFNLNESIEILSNTPKTLNALTSELSDGWLQSHEGEGTWNIIEVLEHLIEADQMNWIPRLEHILSEGDVKPFPPFDRFAHLHKSYRPLNVMLSEFEKVRQENISRLKELVRDSSQYDLKGYHPNFGEVKVRELVSTWVVHDFTHISQIVRIMAERYREDVGP</sequence>
<protein>
    <submittedName>
        <fullName evidence="2">DinB superfamily protein</fullName>
    </submittedName>
</protein>
<accession>A0A1H9KUQ0</accession>
<gene>
    <name evidence="2" type="ORF">SAMN05216362_1413</name>
</gene>
<dbReference type="SUPFAM" id="SSF109854">
    <property type="entry name" value="DinB/YfiT-like putative metalloenzymes"/>
    <property type="match status" value="1"/>
</dbReference>
<dbReference type="InterPro" id="IPR034660">
    <property type="entry name" value="DinB/YfiT-like"/>
</dbReference>
<dbReference type="InterPro" id="IPR024775">
    <property type="entry name" value="DinB-like"/>
</dbReference>
<evidence type="ECO:0000313" key="2">
    <source>
        <dbReference type="EMBL" id="SER02665.1"/>
    </source>
</evidence>
<dbReference type="RefSeq" id="WP_091775311.1">
    <property type="nucleotide sequence ID" value="NZ_FOES01000041.1"/>
</dbReference>
<dbReference type="Pfam" id="PF12867">
    <property type="entry name" value="DinB_2"/>
    <property type="match status" value="1"/>
</dbReference>
<dbReference type="AlphaFoldDB" id="A0A1H9KUQ0"/>
<dbReference type="OrthoDB" id="1434917at2"/>
<dbReference type="Proteomes" id="UP000199427">
    <property type="component" value="Unassembled WGS sequence"/>
</dbReference>
<dbReference type="EMBL" id="FOES01000041">
    <property type="protein sequence ID" value="SER02665.1"/>
    <property type="molecule type" value="Genomic_DNA"/>
</dbReference>
<evidence type="ECO:0000259" key="1">
    <source>
        <dbReference type="Pfam" id="PF12867"/>
    </source>
</evidence>
<keyword evidence="3" id="KW-1185">Reference proteome</keyword>
<dbReference type="STRING" id="571933.SAMN05216362_1413"/>
<organism evidence="2 3">
    <name type="scientific">Piscibacillus halophilus</name>
    <dbReference type="NCBI Taxonomy" id="571933"/>
    <lineage>
        <taxon>Bacteria</taxon>
        <taxon>Bacillati</taxon>
        <taxon>Bacillota</taxon>
        <taxon>Bacilli</taxon>
        <taxon>Bacillales</taxon>
        <taxon>Bacillaceae</taxon>
        <taxon>Piscibacillus</taxon>
    </lineage>
</organism>